<dbReference type="EMBL" id="CAJNOU010013174">
    <property type="protein sequence ID" value="CAF1564127.1"/>
    <property type="molecule type" value="Genomic_DNA"/>
</dbReference>
<dbReference type="Proteomes" id="UP000663874">
    <property type="component" value="Unassembled WGS sequence"/>
</dbReference>
<dbReference type="Proteomes" id="UP000663889">
    <property type="component" value="Unassembled WGS sequence"/>
</dbReference>
<proteinExistence type="predicted"/>
<protein>
    <submittedName>
        <fullName evidence="1">Uncharacterized protein</fullName>
    </submittedName>
</protein>
<comment type="caution">
    <text evidence="1">The sequence shown here is derived from an EMBL/GenBank/DDBJ whole genome shotgun (WGS) entry which is preliminary data.</text>
</comment>
<accession>A0A815XY67</accession>
<gene>
    <name evidence="2" type="ORF">FNK824_LOCUS39478</name>
    <name evidence="1" type="ORF">SEV965_LOCUS39275</name>
</gene>
<dbReference type="AlphaFoldDB" id="A0A815XY67"/>
<name>A0A815XY67_9BILA</name>
<evidence type="ECO:0000313" key="3">
    <source>
        <dbReference type="Proteomes" id="UP000663889"/>
    </source>
</evidence>
<evidence type="ECO:0000313" key="2">
    <source>
        <dbReference type="EMBL" id="CAF4270746.1"/>
    </source>
</evidence>
<reference evidence="1" key="1">
    <citation type="submission" date="2021-02" db="EMBL/GenBank/DDBJ databases">
        <authorList>
            <person name="Nowell W R."/>
        </authorList>
    </citation>
    <scope>NUCLEOTIDE SEQUENCE</scope>
</reference>
<sequence length="85" mass="10111">MTRNIKSTDHYFKVQHYSLCEISVENGVIKQKRLSDHIDNLCERLPINARYYLKNNHSTDTLVPDHLTNEFIREARIHFLQLDSL</sequence>
<organism evidence="1 3">
    <name type="scientific">Rotaria sordida</name>
    <dbReference type="NCBI Taxonomy" id="392033"/>
    <lineage>
        <taxon>Eukaryota</taxon>
        <taxon>Metazoa</taxon>
        <taxon>Spiralia</taxon>
        <taxon>Gnathifera</taxon>
        <taxon>Rotifera</taxon>
        <taxon>Eurotatoria</taxon>
        <taxon>Bdelloidea</taxon>
        <taxon>Philodinida</taxon>
        <taxon>Philodinidae</taxon>
        <taxon>Rotaria</taxon>
    </lineage>
</organism>
<dbReference type="EMBL" id="CAJOBE010025963">
    <property type="protein sequence ID" value="CAF4270746.1"/>
    <property type="molecule type" value="Genomic_DNA"/>
</dbReference>
<evidence type="ECO:0000313" key="1">
    <source>
        <dbReference type="EMBL" id="CAF1564127.1"/>
    </source>
</evidence>